<proteinExistence type="predicted"/>
<organism evidence="1 2">
    <name type="scientific">Mycolicibacterium austroafricanum</name>
    <name type="common">Mycobacterium austroafricanum</name>
    <dbReference type="NCBI Taxonomy" id="39687"/>
    <lineage>
        <taxon>Bacteria</taxon>
        <taxon>Bacillati</taxon>
        <taxon>Actinomycetota</taxon>
        <taxon>Actinomycetes</taxon>
        <taxon>Mycobacteriales</taxon>
        <taxon>Mycobacteriaceae</taxon>
        <taxon>Mycolicibacterium</taxon>
    </lineage>
</organism>
<reference evidence="1" key="1">
    <citation type="submission" date="2023-07" db="EMBL/GenBank/DDBJ databases">
        <title>Degradation of tert-butanol by M. austroafricanum TBA100.</title>
        <authorList>
            <person name="Helbich S."/>
            <person name="Vainshtein Y."/>
        </authorList>
    </citation>
    <scope>NUCLEOTIDE SEQUENCE</scope>
    <source>
        <strain evidence="1">TBA100</strain>
    </source>
</reference>
<dbReference type="RefSeq" id="WP_301161312.1">
    <property type="nucleotide sequence ID" value="NZ_JAUHTC010000021.1"/>
</dbReference>
<accession>A0ABT8H8V1</accession>
<evidence type="ECO:0008006" key="3">
    <source>
        <dbReference type="Google" id="ProtNLM"/>
    </source>
</evidence>
<sequence length="283" mass="31324">MTLPPLPLRVPTYPGETVDSFAHRAAAANHTTITDIEAGLRQQRLLTSRARSHHQRATLWRELGDLPPHAFTTPATLNGHPVPARPLCRHCAGGDAVLARLPQFGLICLHHQCTHDPPHTPIAHLPGLLHAERRFRHLHRTRALVLDSPAMGIARDTARLAYPPRATTHHHSPPIGLPAVMIYRSQVAIAALLTDHTFLHTACSTAPAPHRRRYLATRLTRAVGTHRNNTGRAVQHLWRIIDTLTDYLRAVDSGHRTYTEAFHELLPYYADASQAVGTATNPA</sequence>
<protein>
    <recommendedName>
        <fullName evidence="3">TniQ protein</fullName>
    </recommendedName>
</protein>
<comment type="caution">
    <text evidence="1">The sequence shown here is derived from an EMBL/GenBank/DDBJ whole genome shotgun (WGS) entry which is preliminary data.</text>
</comment>
<evidence type="ECO:0000313" key="1">
    <source>
        <dbReference type="EMBL" id="MDN4517181.1"/>
    </source>
</evidence>
<keyword evidence="2" id="KW-1185">Reference proteome</keyword>
<evidence type="ECO:0000313" key="2">
    <source>
        <dbReference type="Proteomes" id="UP001172687"/>
    </source>
</evidence>
<gene>
    <name evidence="1" type="ORF">QYF68_04995</name>
</gene>
<dbReference type="EMBL" id="JAUHTC010000021">
    <property type="protein sequence ID" value="MDN4517181.1"/>
    <property type="molecule type" value="Genomic_DNA"/>
</dbReference>
<dbReference type="Proteomes" id="UP001172687">
    <property type="component" value="Unassembled WGS sequence"/>
</dbReference>
<name>A0ABT8H8V1_MYCAO</name>